<accession>A0AA97KPX8</accession>
<dbReference type="Pfam" id="PF00062">
    <property type="entry name" value="Lys"/>
    <property type="match status" value="1"/>
</dbReference>
<dbReference type="SUPFAM" id="SSF53955">
    <property type="entry name" value="Lysozyme-like"/>
    <property type="match status" value="1"/>
</dbReference>
<reference evidence="9" key="1">
    <citation type="submission" date="2025-08" db="UniProtKB">
        <authorList>
            <consortium name="RefSeq"/>
        </authorList>
    </citation>
    <scope>IDENTIFICATION</scope>
    <source>
        <tissue evidence="9">Blood</tissue>
    </source>
</reference>
<evidence type="ECO:0000259" key="7">
    <source>
        <dbReference type="PROSITE" id="PS00128"/>
    </source>
</evidence>
<keyword evidence="3" id="KW-0081">Bacteriolytic enzyme</keyword>
<protein>
    <recommendedName>
        <fullName evidence="2">lysozyme</fullName>
        <ecNumber evidence="2">3.2.1.17</ecNumber>
    </recommendedName>
</protein>
<comment type="similarity">
    <text evidence="1 5">Belongs to the glycosyl hydrolase 22 family.</text>
</comment>
<sequence length="149" mass="16835">MKIEAVAAALLFLLVTVNGAKKYERCELAKKLKNSGLDTYEGYKLGDWVCLVQHESGYRTDAVGKPNPDGSIDYGLFQINSKYWCTDGKVKSHNGCKKDCKDFTNDNIDDDIDCAKRIVRDPQKMDAWAAWKKHCKGKDLSEYTRGCEL</sequence>
<dbReference type="PANTHER" id="PTHR11407">
    <property type="entry name" value="LYSOZYME C"/>
    <property type="match status" value="1"/>
</dbReference>
<dbReference type="InterPro" id="IPR001916">
    <property type="entry name" value="Glyco_hydro_22"/>
</dbReference>
<dbReference type="PROSITE" id="PS00128">
    <property type="entry name" value="GLYCOSYL_HYDROL_F22_1"/>
    <property type="match status" value="1"/>
</dbReference>
<dbReference type="PROSITE" id="PS51348">
    <property type="entry name" value="GLYCOSYL_HYDROL_F22_2"/>
    <property type="match status" value="1"/>
</dbReference>
<evidence type="ECO:0000256" key="6">
    <source>
        <dbReference type="SAM" id="SignalP"/>
    </source>
</evidence>
<dbReference type="Gene3D" id="1.10.530.10">
    <property type="match status" value="1"/>
</dbReference>
<proteinExistence type="inferred from homology"/>
<dbReference type="GO" id="GO:0031640">
    <property type="term" value="P:killing of cells of another organism"/>
    <property type="evidence" value="ECO:0007669"/>
    <property type="project" value="UniProtKB-KW"/>
</dbReference>
<dbReference type="InterPro" id="IPR019799">
    <property type="entry name" value="Glyco_hydro_22_CS"/>
</dbReference>
<dbReference type="GeneID" id="129346307"/>
<evidence type="ECO:0000256" key="5">
    <source>
        <dbReference type="RuleBase" id="RU004440"/>
    </source>
</evidence>
<evidence type="ECO:0000313" key="9">
    <source>
        <dbReference type="RefSeq" id="XP_054859634.1"/>
    </source>
</evidence>
<evidence type="ECO:0000256" key="2">
    <source>
        <dbReference type="ARBA" id="ARBA00012732"/>
    </source>
</evidence>
<feature type="signal peptide" evidence="6">
    <location>
        <begin position="1"/>
        <end position="19"/>
    </location>
</feature>
<evidence type="ECO:0000256" key="4">
    <source>
        <dbReference type="ARBA" id="ARBA00023157"/>
    </source>
</evidence>
<gene>
    <name evidence="9" type="primary">LOC129346307</name>
</gene>
<dbReference type="PRINTS" id="PR00137">
    <property type="entry name" value="LYSOZYME"/>
</dbReference>
<name>A0AA97KPX8_EUBMA</name>
<evidence type="ECO:0000256" key="1">
    <source>
        <dbReference type="ARBA" id="ARBA00010859"/>
    </source>
</evidence>
<dbReference type="EC" id="3.2.1.17" evidence="2"/>
<feature type="chain" id="PRO_5041665217" description="lysozyme" evidence="6">
    <location>
        <begin position="20"/>
        <end position="149"/>
    </location>
</feature>
<dbReference type="GO" id="GO:0042742">
    <property type="term" value="P:defense response to bacterium"/>
    <property type="evidence" value="ECO:0007669"/>
    <property type="project" value="UniProtKB-KW"/>
</dbReference>
<dbReference type="SMART" id="SM00263">
    <property type="entry name" value="LYZ1"/>
    <property type="match status" value="1"/>
</dbReference>
<dbReference type="GO" id="GO:0003796">
    <property type="term" value="F:lysozyme activity"/>
    <property type="evidence" value="ECO:0007669"/>
    <property type="project" value="UniProtKB-EC"/>
</dbReference>
<organism evidence="8 9">
    <name type="scientific">Eublepharis macularius</name>
    <name type="common">Leopard gecko</name>
    <name type="synonym">Cyrtodactylus macularius</name>
    <dbReference type="NCBI Taxonomy" id="481883"/>
    <lineage>
        <taxon>Eukaryota</taxon>
        <taxon>Metazoa</taxon>
        <taxon>Chordata</taxon>
        <taxon>Craniata</taxon>
        <taxon>Vertebrata</taxon>
        <taxon>Euteleostomi</taxon>
        <taxon>Lepidosauria</taxon>
        <taxon>Squamata</taxon>
        <taxon>Bifurcata</taxon>
        <taxon>Gekkota</taxon>
        <taxon>Eublepharidae</taxon>
        <taxon>Eublepharinae</taxon>
        <taxon>Eublepharis</taxon>
    </lineage>
</organism>
<dbReference type="KEGG" id="emc:129346307"/>
<dbReference type="PANTHER" id="PTHR11407:SF63">
    <property type="entry name" value="LYSOZYME C"/>
    <property type="match status" value="1"/>
</dbReference>
<dbReference type="FunFam" id="1.10.530.10:FF:000001">
    <property type="entry name" value="Lysozyme C"/>
    <property type="match status" value="1"/>
</dbReference>
<dbReference type="CDD" id="cd16897">
    <property type="entry name" value="LYZ_C"/>
    <property type="match status" value="1"/>
</dbReference>
<dbReference type="InterPro" id="IPR023346">
    <property type="entry name" value="Lysozyme-like_dom_sf"/>
</dbReference>
<feature type="domain" description="Glycosyl hydrolases family 22 (GH22)" evidence="7">
    <location>
        <begin position="96"/>
        <end position="114"/>
    </location>
</feature>
<keyword evidence="8" id="KW-1185">Reference proteome</keyword>
<dbReference type="AlphaFoldDB" id="A0AA97KPX8"/>
<dbReference type="RefSeq" id="XP_054859634.1">
    <property type="nucleotide sequence ID" value="XM_055003659.1"/>
</dbReference>
<keyword evidence="3" id="KW-0929">Antimicrobial</keyword>
<dbReference type="PRINTS" id="PR00135">
    <property type="entry name" value="LYZLACT"/>
</dbReference>
<keyword evidence="6" id="KW-0732">Signal</keyword>
<evidence type="ECO:0000313" key="8">
    <source>
        <dbReference type="Proteomes" id="UP001190640"/>
    </source>
</evidence>
<evidence type="ECO:0000256" key="3">
    <source>
        <dbReference type="ARBA" id="ARBA00022638"/>
    </source>
</evidence>
<dbReference type="InterPro" id="IPR000974">
    <property type="entry name" value="Glyco_hydro_22_lys"/>
</dbReference>
<keyword evidence="4" id="KW-1015">Disulfide bond</keyword>
<dbReference type="Proteomes" id="UP001190640">
    <property type="component" value="Chromosome 19"/>
</dbReference>